<dbReference type="EMBL" id="JBHRVA010000001">
    <property type="protein sequence ID" value="MFC3301174.1"/>
    <property type="molecule type" value="Genomic_DNA"/>
</dbReference>
<sequence>MTTIDLNADLGEGVPSDAAMMRYLSSCNIACGGHAGDEDSMRTTLRAAKQAGVCAGAHPSYPDRDGFGRRSLDIGIRELTDSLAEQVRALARVASEEGVTLTHLKPHGALYNDAAKRAQLAAVLASVAAGDLEGAALVGPPSSELARAAAEAGIRFVAEGFCDRSYRPDGSLTPRSEQGAVIADQARRAEQALRLAKGLPMELPGGGTLALRVQTICLHGDADGALETARAVRSLLEEEGVEVRAPYG</sequence>
<dbReference type="SUPFAM" id="SSF88713">
    <property type="entry name" value="Glycoside hydrolase/deacetylase"/>
    <property type="match status" value="1"/>
</dbReference>
<dbReference type="Proteomes" id="UP001595607">
    <property type="component" value="Unassembled WGS sequence"/>
</dbReference>
<dbReference type="PANTHER" id="PTHR30292">
    <property type="entry name" value="UNCHARACTERIZED PROTEIN YBGL-RELATED"/>
    <property type="match status" value="1"/>
</dbReference>
<dbReference type="PANTHER" id="PTHR30292:SF0">
    <property type="entry name" value="5-OXOPROLINASE SUBUNIT A"/>
    <property type="match status" value="1"/>
</dbReference>
<dbReference type="GO" id="GO:0017168">
    <property type="term" value="F:5-oxoprolinase (ATP-hydrolyzing) activity"/>
    <property type="evidence" value="ECO:0007669"/>
    <property type="project" value="UniProtKB-EC"/>
</dbReference>
<evidence type="ECO:0000313" key="2">
    <source>
        <dbReference type="Proteomes" id="UP001595607"/>
    </source>
</evidence>
<accession>A0ABV7M8W0</accession>
<protein>
    <submittedName>
        <fullName evidence="1">5-oxoprolinase subunit PxpA</fullName>
        <ecNumber evidence="1">3.5.2.9</ecNumber>
    </submittedName>
</protein>
<reference evidence="2" key="1">
    <citation type="journal article" date="2019" name="Int. J. Syst. Evol. Microbiol.">
        <title>The Global Catalogue of Microorganisms (GCM) 10K type strain sequencing project: providing services to taxonomists for standard genome sequencing and annotation.</title>
        <authorList>
            <consortium name="The Broad Institute Genomics Platform"/>
            <consortium name="The Broad Institute Genome Sequencing Center for Infectious Disease"/>
            <person name="Wu L."/>
            <person name="Ma J."/>
        </authorList>
    </citation>
    <scope>NUCLEOTIDE SEQUENCE [LARGE SCALE GENOMIC DNA]</scope>
    <source>
        <strain evidence="2">KCTC 22245</strain>
    </source>
</reference>
<dbReference type="NCBIfam" id="NF003814">
    <property type="entry name" value="PRK05406.1-3"/>
    <property type="match status" value="1"/>
</dbReference>
<dbReference type="Gene3D" id="3.20.20.370">
    <property type="entry name" value="Glycoside hydrolase/deacetylase"/>
    <property type="match status" value="1"/>
</dbReference>
<dbReference type="RefSeq" id="WP_189577211.1">
    <property type="nucleotide sequence ID" value="NZ_BMXU01000004.1"/>
</dbReference>
<dbReference type="InterPro" id="IPR011330">
    <property type="entry name" value="Glyco_hydro/deAcase_b/a-brl"/>
</dbReference>
<name>A0ABV7M8W0_9PROT</name>
<evidence type="ECO:0000313" key="1">
    <source>
        <dbReference type="EMBL" id="MFC3301174.1"/>
    </source>
</evidence>
<dbReference type="EC" id="3.5.2.9" evidence="1"/>
<proteinExistence type="predicted"/>
<dbReference type="Pfam" id="PF03746">
    <property type="entry name" value="LamB_YcsF"/>
    <property type="match status" value="1"/>
</dbReference>
<keyword evidence="1" id="KW-0378">Hydrolase</keyword>
<keyword evidence="2" id="KW-1185">Reference proteome</keyword>
<dbReference type="CDD" id="cd10801">
    <property type="entry name" value="LamB_YcsF_like_1"/>
    <property type="match status" value="1"/>
</dbReference>
<organism evidence="1 2">
    <name type="scientific">Parvularcula lutaonensis</name>
    <dbReference type="NCBI Taxonomy" id="491923"/>
    <lineage>
        <taxon>Bacteria</taxon>
        <taxon>Pseudomonadati</taxon>
        <taxon>Pseudomonadota</taxon>
        <taxon>Alphaproteobacteria</taxon>
        <taxon>Parvularculales</taxon>
        <taxon>Parvularculaceae</taxon>
        <taxon>Parvularcula</taxon>
    </lineage>
</organism>
<gene>
    <name evidence="1" type="primary">pxpA</name>
    <name evidence="1" type="ORF">ACFONP_00330</name>
</gene>
<comment type="caution">
    <text evidence="1">The sequence shown here is derived from an EMBL/GenBank/DDBJ whole genome shotgun (WGS) entry which is preliminary data.</text>
</comment>
<dbReference type="InterPro" id="IPR005501">
    <property type="entry name" value="LamB/YcsF/PxpA-like"/>
</dbReference>